<name>A0A5W8JUA3_SALTM</name>
<reference evidence="1" key="1">
    <citation type="journal article" date="2018" name="Genome Biol.">
        <title>SKESA: strategic k-mer extension for scrupulous assemblies.</title>
        <authorList>
            <person name="Souvorov A."/>
            <person name="Agarwala R."/>
            <person name="Lipman D.J."/>
        </authorList>
    </citation>
    <scope>NUCLEOTIDE SEQUENCE</scope>
    <source>
        <strain evidence="1">SSI_AA677</strain>
    </source>
</reference>
<accession>A0A5W8JUA3</accession>
<dbReference type="EMBL" id="DAANVN010000034">
    <property type="protein sequence ID" value="HAD1610686.1"/>
    <property type="molecule type" value="Genomic_DNA"/>
</dbReference>
<proteinExistence type="predicted"/>
<sequence length="43" mass="4717">MKRNVLLLPLLIFLLIAAALLWQLARNAQGDDPTNLESALTGK</sequence>
<evidence type="ECO:0000313" key="1">
    <source>
        <dbReference type="EMBL" id="HAD1610686.1"/>
    </source>
</evidence>
<gene>
    <name evidence="1" type="ORF">G0P58_23330</name>
</gene>
<organism evidence="1">
    <name type="scientific">Salmonella typhimurium</name>
    <dbReference type="NCBI Taxonomy" id="90371"/>
    <lineage>
        <taxon>Bacteria</taxon>
        <taxon>Pseudomonadati</taxon>
        <taxon>Pseudomonadota</taxon>
        <taxon>Gammaproteobacteria</taxon>
        <taxon>Enterobacterales</taxon>
        <taxon>Enterobacteriaceae</taxon>
        <taxon>Salmonella</taxon>
    </lineage>
</organism>
<protein>
    <submittedName>
        <fullName evidence="1">DsbE family thiol:disulfide interchange protein</fullName>
    </submittedName>
</protein>
<reference evidence="1" key="2">
    <citation type="submission" date="2019-08" db="EMBL/GenBank/DDBJ databases">
        <authorList>
            <consortium name="NCBI Pathogen Detection Project"/>
        </authorList>
    </citation>
    <scope>NUCLEOTIDE SEQUENCE</scope>
    <source>
        <strain evidence="1">SSI_AA677</strain>
    </source>
</reference>
<feature type="non-terminal residue" evidence="1">
    <location>
        <position position="43"/>
    </location>
</feature>
<dbReference type="AlphaFoldDB" id="A0A5W8JUA3"/>
<comment type="caution">
    <text evidence="1">The sequence shown here is derived from an EMBL/GenBank/DDBJ whole genome shotgun (WGS) entry which is preliminary data.</text>
</comment>